<gene>
    <name evidence="1" type="ORF">N44_00669</name>
</gene>
<protein>
    <submittedName>
        <fullName evidence="1">Uncharacterized protein</fullName>
    </submittedName>
</protein>
<evidence type="ECO:0000313" key="1">
    <source>
        <dbReference type="EMBL" id="GAL91300.1"/>
    </source>
</evidence>
<comment type="caution">
    <text evidence="1">The sequence shown here is derived from an EMBL/GenBank/DDBJ whole genome shotgun (WGS) entry which is preliminary data.</text>
</comment>
<dbReference type="Proteomes" id="UP000030321">
    <property type="component" value="Unassembled WGS sequence"/>
</dbReference>
<dbReference type="AlphaFoldDB" id="A0A0A1VNR6"/>
<evidence type="ECO:0000313" key="2">
    <source>
        <dbReference type="Proteomes" id="UP000030321"/>
    </source>
</evidence>
<reference evidence="2" key="1">
    <citation type="journal article" date="2015" name="Genome">
        <title>Whole Genome Sequence of the Non-Microcystin-Producing Microcystis aeruginosa Strain NIES-44.</title>
        <authorList>
            <person name="Okano K."/>
            <person name="Miyata N."/>
            <person name="Ozaki Y."/>
        </authorList>
    </citation>
    <scope>NUCLEOTIDE SEQUENCE [LARGE SCALE GENOMIC DNA]</scope>
    <source>
        <strain evidence="2">NIES-44</strain>
    </source>
</reference>
<accession>A0A0A1VNR6</accession>
<proteinExistence type="predicted"/>
<dbReference type="EMBL" id="BBPA01000002">
    <property type="protein sequence ID" value="GAL91300.1"/>
    <property type="molecule type" value="Genomic_DNA"/>
</dbReference>
<sequence>MASSDNLVYLTNITTSIKYCKVYEKKNHPSQERTDEGEV</sequence>
<name>A0A0A1VNR6_MICAE</name>
<organism evidence="1 2">
    <name type="scientific">Microcystis aeruginosa NIES-44</name>
    <dbReference type="NCBI Taxonomy" id="449439"/>
    <lineage>
        <taxon>Bacteria</taxon>
        <taxon>Bacillati</taxon>
        <taxon>Cyanobacteriota</taxon>
        <taxon>Cyanophyceae</taxon>
        <taxon>Oscillatoriophycideae</taxon>
        <taxon>Chroococcales</taxon>
        <taxon>Microcystaceae</taxon>
        <taxon>Microcystis</taxon>
    </lineage>
</organism>